<sequence length="372" mass="42290">MRWMESIAFMSSHSYLHSTFTLRELNQQKNSGGVDKEKPKKFDHLVLGPAAGEGLHDRLQCQGTKALSKMNIGTLLNKSHSTDHVSVVTVFTTYKSTVESRPIDLVTVGNISYDKVDRSIAVLNVFLNFIQVTMPQSNVIILTDPASELQLRRDMVTVQPIQGEYSRDKLMLQRIRAFLETRLEKLTQNREPVTHFIFTDSDIAVIDDLGRIFTEYPNFDLALTFRNNKEQPLNSGFIAVRGTAEGIKRGKDFLQKVLEVYSSKFMKASRMLGDQLALVWVVRSNPNFNLRRFSRREAFQDKIGGVSVLFLPCSVYNWTPPEGAGQFHGMPLDVKICGSFQGIKKEADARVLEFLLIFIEPPEYALPSFEEW</sequence>
<comment type="caution">
    <text evidence="1">The sequence shown here is derived from an EMBL/GenBank/DDBJ whole genome shotgun (WGS) entry which is preliminary data.</text>
</comment>
<dbReference type="Proteomes" id="UP001632038">
    <property type="component" value="Unassembled WGS sequence"/>
</dbReference>
<protein>
    <submittedName>
        <fullName evidence="1">Uncharacterized protein</fullName>
    </submittedName>
</protein>
<evidence type="ECO:0000313" key="1">
    <source>
        <dbReference type="EMBL" id="KAL3616546.1"/>
    </source>
</evidence>
<evidence type="ECO:0000313" key="2">
    <source>
        <dbReference type="Proteomes" id="UP001632038"/>
    </source>
</evidence>
<dbReference type="InterPro" id="IPR029044">
    <property type="entry name" value="Nucleotide-diphossugar_trans"/>
</dbReference>
<keyword evidence="2" id="KW-1185">Reference proteome</keyword>
<dbReference type="AlphaFoldDB" id="A0ABD3BHG7"/>
<reference evidence="2" key="1">
    <citation type="journal article" date="2024" name="IScience">
        <title>Strigolactones Initiate the Formation of Haustorium-like Structures in Castilleja.</title>
        <authorList>
            <person name="Buerger M."/>
            <person name="Peterson D."/>
            <person name="Chory J."/>
        </authorList>
    </citation>
    <scope>NUCLEOTIDE SEQUENCE [LARGE SCALE GENOMIC DNA]</scope>
</reference>
<dbReference type="PANTHER" id="PTHR35723">
    <property type="entry name" value="POLYPHOSPHATIDYLINOSITOL PHOSPHATASE"/>
    <property type="match status" value="1"/>
</dbReference>
<gene>
    <name evidence="1" type="ORF">CASFOL_039936</name>
</gene>
<proteinExistence type="predicted"/>
<dbReference type="SUPFAM" id="SSF53448">
    <property type="entry name" value="Nucleotide-diphospho-sugar transferases"/>
    <property type="match status" value="1"/>
</dbReference>
<accession>A0ABD3BHG7</accession>
<dbReference type="EMBL" id="JAVIJP010000092">
    <property type="protein sequence ID" value="KAL3616546.1"/>
    <property type="molecule type" value="Genomic_DNA"/>
</dbReference>
<organism evidence="1 2">
    <name type="scientific">Castilleja foliolosa</name>
    <dbReference type="NCBI Taxonomy" id="1961234"/>
    <lineage>
        <taxon>Eukaryota</taxon>
        <taxon>Viridiplantae</taxon>
        <taxon>Streptophyta</taxon>
        <taxon>Embryophyta</taxon>
        <taxon>Tracheophyta</taxon>
        <taxon>Spermatophyta</taxon>
        <taxon>Magnoliopsida</taxon>
        <taxon>eudicotyledons</taxon>
        <taxon>Gunneridae</taxon>
        <taxon>Pentapetalae</taxon>
        <taxon>asterids</taxon>
        <taxon>lamiids</taxon>
        <taxon>Lamiales</taxon>
        <taxon>Orobanchaceae</taxon>
        <taxon>Pedicularideae</taxon>
        <taxon>Castillejinae</taxon>
        <taxon>Castilleja</taxon>
    </lineage>
</organism>
<name>A0ABD3BHG7_9LAMI</name>